<dbReference type="KEGG" id="hvg:123429254"/>
<comment type="function">
    <text evidence="4">Dirigent proteins impart stereoselectivity on the phenoxy radical-coupling reaction, yielding optically active lignans from two molecules of coniferyl alcohol in the biosynthesis of lignans, flavonolignans, and alkaloids and thus plays a central role in plant secondary metabolism.</text>
</comment>
<feature type="region of interest" description="Disordered" evidence="5">
    <location>
        <begin position="210"/>
        <end position="261"/>
    </location>
</feature>
<evidence type="ECO:0000256" key="2">
    <source>
        <dbReference type="ARBA" id="ARBA00011738"/>
    </source>
</evidence>
<name>A0A8I6WWP7_HORVV</name>
<dbReference type="GO" id="GO:0009699">
    <property type="term" value="P:phenylpropanoid biosynthetic process"/>
    <property type="evidence" value="ECO:0007669"/>
    <property type="project" value="UniProtKB-ARBA"/>
</dbReference>
<dbReference type="RefSeq" id="XP_044969244.1">
    <property type="nucleotide sequence ID" value="XM_045113309.1"/>
</dbReference>
<dbReference type="Gene3D" id="2.40.480.10">
    <property type="entry name" value="Allene oxide cyclase-like"/>
    <property type="match status" value="1"/>
</dbReference>
<evidence type="ECO:0000313" key="6">
    <source>
        <dbReference type="EnsemblPlants" id="HORVU.MOREX.r3.2HG0104400.1"/>
    </source>
</evidence>
<dbReference type="SMR" id="A0A8I6WWP7"/>
<dbReference type="GeneID" id="123429254"/>
<keyword evidence="4" id="KW-0052">Apoplast</keyword>
<evidence type="ECO:0000256" key="3">
    <source>
        <dbReference type="ARBA" id="ARBA00022525"/>
    </source>
</evidence>
<sequence>MASFDVTPYNGASVENTKIHFKKLYLRQNTSGPNSNQSKLIDGDVGSEFGRTVVTNWAIHDGSSLDAMVVARARGLHVNAVDDHSSFTMVFESKRFKCSTLEIMGATALGQGDWAIIGGTGQFAMARGVVQRFVYERSDHGQVVELAIEAFCRAKLPWPRGEDGPRAVLTGFKPQYDKLKPSPALPGVSKVKHKTGPICFAIPACCKPKYPKPSSALPTGSKLKPKPGPKGFAVPTGFKPKYDKSKPSPAPPAGSKHRPKA</sequence>
<dbReference type="PANTHER" id="PTHR21495">
    <property type="entry name" value="NUCLEOPORIN-RELATED"/>
    <property type="match status" value="1"/>
</dbReference>
<dbReference type="AlphaFoldDB" id="A0A8I6WWP7"/>
<evidence type="ECO:0000256" key="5">
    <source>
        <dbReference type="SAM" id="MobiDB-lite"/>
    </source>
</evidence>
<dbReference type="EnsemblPlants" id="HORVU.MOREX.r3.2HG0104400.1">
    <property type="protein sequence ID" value="HORVU.MOREX.r3.2HG0104400.1"/>
    <property type="gene ID" value="HORVU.MOREX.r3.2HG0104400"/>
</dbReference>
<protein>
    <recommendedName>
        <fullName evidence="4">Dirigent protein</fullName>
    </recommendedName>
</protein>
<dbReference type="Proteomes" id="UP000011116">
    <property type="component" value="Chromosome 2H"/>
</dbReference>
<evidence type="ECO:0000256" key="4">
    <source>
        <dbReference type="RuleBase" id="RU363099"/>
    </source>
</evidence>
<keyword evidence="3 4" id="KW-0964">Secreted</keyword>
<accession>A0A8I6WWP7</accession>
<keyword evidence="7" id="KW-1185">Reference proteome</keyword>
<organism evidence="6 7">
    <name type="scientific">Hordeum vulgare subsp. vulgare</name>
    <name type="common">Domesticated barley</name>
    <dbReference type="NCBI Taxonomy" id="112509"/>
    <lineage>
        <taxon>Eukaryota</taxon>
        <taxon>Viridiplantae</taxon>
        <taxon>Streptophyta</taxon>
        <taxon>Embryophyta</taxon>
        <taxon>Tracheophyta</taxon>
        <taxon>Spermatophyta</taxon>
        <taxon>Magnoliopsida</taxon>
        <taxon>Liliopsida</taxon>
        <taxon>Poales</taxon>
        <taxon>Poaceae</taxon>
        <taxon>BOP clade</taxon>
        <taxon>Pooideae</taxon>
        <taxon>Triticodae</taxon>
        <taxon>Triticeae</taxon>
        <taxon>Hordeinae</taxon>
        <taxon>Hordeum</taxon>
    </lineage>
</organism>
<comment type="similarity">
    <text evidence="1 4">Belongs to the plant dirigent protein family.</text>
</comment>
<reference evidence="7" key="1">
    <citation type="journal article" date="2012" name="Nature">
        <title>A physical, genetic and functional sequence assembly of the barley genome.</title>
        <authorList>
            <consortium name="The International Barley Genome Sequencing Consortium"/>
            <person name="Mayer K.F."/>
            <person name="Waugh R."/>
            <person name="Brown J.W."/>
            <person name="Schulman A."/>
            <person name="Langridge P."/>
            <person name="Platzer M."/>
            <person name="Fincher G.B."/>
            <person name="Muehlbauer G.J."/>
            <person name="Sato K."/>
            <person name="Close T.J."/>
            <person name="Wise R.P."/>
            <person name="Stein N."/>
        </authorList>
    </citation>
    <scope>NUCLEOTIDE SEQUENCE [LARGE SCALE GENOMIC DNA]</scope>
    <source>
        <strain evidence="7">cv. Morex</strain>
    </source>
</reference>
<comment type="subcellular location">
    <subcellularLocation>
        <location evidence="4">Secreted</location>
        <location evidence="4">Extracellular space</location>
        <location evidence="4">Apoplast</location>
    </subcellularLocation>
</comment>
<dbReference type="InterPro" id="IPR044859">
    <property type="entry name" value="Allene_oxi_cyc_Dirigent"/>
</dbReference>
<dbReference type="Gramene" id="HORVU.MOREX.r3.2HG0104400.1">
    <property type="protein sequence ID" value="HORVU.MOREX.r3.2HG0104400.1"/>
    <property type="gene ID" value="HORVU.MOREX.r3.2HG0104400"/>
</dbReference>
<proteinExistence type="inferred from homology"/>
<comment type="subunit">
    <text evidence="2 4">Homodimer.</text>
</comment>
<dbReference type="Pfam" id="PF03018">
    <property type="entry name" value="Dirigent"/>
    <property type="match status" value="1"/>
</dbReference>
<evidence type="ECO:0000256" key="1">
    <source>
        <dbReference type="ARBA" id="ARBA00010746"/>
    </source>
</evidence>
<dbReference type="GO" id="GO:0048046">
    <property type="term" value="C:apoplast"/>
    <property type="evidence" value="ECO:0007669"/>
    <property type="project" value="UniProtKB-SubCell"/>
</dbReference>
<gene>
    <name evidence="6" type="primary">LOC123429254</name>
</gene>
<reference evidence="6" key="2">
    <citation type="submission" date="2020-10" db="EMBL/GenBank/DDBJ databases">
        <authorList>
            <person name="Scholz U."/>
            <person name="Mascher M."/>
            <person name="Fiebig A."/>
        </authorList>
    </citation>
    <scope>NUCLEOTIDE SEQUENCE [LARGE SCALE GENOMIC DNA]</scope>
    <source>
        <strain evidence="6">cv. Morex</strain>
    </source>
</reference>
<evidence type="ECO:0000313" key="7">
    <source>
        <dbReference type="Proteomes" id="UP000011116"/>
    </source>
</evidence>
<reference evidence="6" key="3">
    <citation type="submission" date="2022-01" db="UniProtKB">
        <authorList>
            <consortium name="EnsemblPlants"/>
        </authorList>
    </citation>
    <scope>IDENTIFICATION</scope>
    <source>
        <strain evidence="6">subsp. vulgare</strain>
    </source>
</reference>
<dbReference type="Gramene" id="HORVU.MOREX.r2.2HG0085710.1">
    <property type="protein sequence ID" value="HORVU.MOREX.r2.2HG0085710.1"/>
    <property type="gene ID" value="HORVU.MOREX.r2.2HG0085710"/>
</dbReference>
<dbReference type="InterPro" id="IPR004265">
    <property type="entry name" value="Dirigent"/>
</dbReference>